<dbReference type="InterPro" id="IPR001663">
    <property type="entry name" value="Rng_hydr_dOase-A"/>
</dbReference>
<dbReference type="SUPFAM" id="SSF50022">
    <property type="entry name" value="ISP domain"/>
    <property type="match status" value="1"/>
</dbReference>
<dbReference type="GO" id="GO:0005506">
    <property type="term" value="F:iron ion binding"/>
    <property type="evidence" value="ECO:0007669"/>
    <property type="project" value="InterPro"/>
</dbReference>
<dbReference type="Pfam" id="PF00848">
    <property type="entry name" value="Ring_hydroxyl_A"/>
    <property type="match status" value="1"/>
</dbReference>
<keyword evidence="2" id="KW-0001">2Fe-2S</keyword>
<organism evidence="8 9">
    <name type="scientific">Rubrimonas cliftonensis</name>
    <dbReference type="NCBI Taxonomy" id="89524"/>
    <lineage>
        <taxon>Bacteria</taxon>
        <taxon>Pseudomonadati</taxon>
        <taxon>Pseudomonadota</taxon>
        <taxon>Alphaproteobacteria</taxon>
        <taxon>Rhodobacterales</taxon>
        <taxon>Paracoccaceae</taxon>
        <taxon>Rubrimonas</taxon>
    </lineage>
</organism>
<keyword evidence="9" id="KW-1185">Reference proteome</keyword>
<dbReference type="Gene3D" id="2.102.10.10">
    <property type="entry name" value="Rieske [2Fe-2S] iron-sulphur domain"/>
    <property type="match status" value="1"/>
</dbReference>
<dbReference type="EMBL" id="FNQM01000011">
    <property type="protein sequence ID" value="SEA78061.1"/>
    <property type="molecule type" value="Genomic_DNA"/>
</dbReference>
<dbReference type="InterPro" id="IPR017941">
    <property type="entry name" value="Rieske_2Fe-2S"/>
</dbReference>
<feature type="domain" description="Rieske" evidence="7">
    <location>
        <begin position="48"/>
        <end position="154"/>
    </location>
</feature>
<keyword evidence="4" id="KW-0560">Oxidoreductase</keyword>
<evidence type="ECO:0000259" key="7">
    <source>
        <dbReference type="PROSITE" id="PS51296"/>
    </source>
</evidence>
<dbReference type="STRING" id="89524.SAMN05444370_111129"/>
<name>A0A1H4DZ78_9RHOB</name>
<accession>A0A1H4DZ78</accession>
<dbReference type="CDD" id="cd08884">
    <property type="entry name" value="RHO_alpha_C_GbcA-like"/>
    <property type="match status" value="1"/>
</dbReference>
<dbReference type="SUPFAM" id="SSF55961">
    <property type="entry name" value="Bet v1-like"/>
    <property type="match status" value="1"/>
</dbReference>
<dbReference type="AlphaFoldDB" id="A0A1H4DZ78"/>
<evidence type="ECO:0000313" key="9">
    <source>
        <dbReference type="Proteomes" id="UP000198703"/>
    </source>
</evidence>
<dbReference type="OrthoDB" id="7456916at2"/>
<dbReference type="PRINTS" id="PR00090">
    <property type="entry name" value="RNGDIOXGNASE"/>
</dbReference>
<dbReference type="PROSITE" id="PS51296">
    <property type="entry name" value="RIESKE"/>
    <property type="match status" value="1"/>
</dbReference>
<evidence type="ECO:0000256" key="2">
    <source>
        <dbReference type="ARBA" id="ARBA00022714"/>
    </source>
</evidence>
<dbReference type="PANTHER" id="PTHR43756">
    <property type="entry name" value="CHOLINE MONOOXYGENASE, CHLOROPLASTIC"/>
    <property type="match status" value="1"/>
</dbReference>
<evidence type="ECO:0000256" key="4">
    <source>
        <dbReference type="ARBA" id="ARBA00023002"/>
    </source>
</evidence>
<gene>
    <name evidence="8" type="ORF">SAMN05444370_111129</name>
</gene>
<keyword evidence="3" id="KW-0479">Metal-binding</keyword>
<keyword evidence="6" id="KW-0411">Iron-sulfur</keyword>
<dbReference type="Pfam" id="PF00355">
    <property type="entry name" value="Rieske"/>
    <property type="match status" value="1"/>
</dbReference>
<dbReference type="GO" id="GO:0051537">
    <property type="term" value="F:2 iron, 2 sulfur cluster binding"/>
    <property type="evidence" value="ECO:0007669"/>
    <property type="project" value="UniProtKB-KW"/>
</dbReference>
<dbReference type="Gene3D" id="3.90.380.10">
    <property type="entry name" value="Naphthalene 1,2-dioxygenase Alpha Subunit, Chain A, domain 1"/>
    <property type="match status" value="1"/>
</dbReference>
<keyword evidence="5" id="KW-0408">Iron</keyword>
<evidence type="ECO:0000256" key="1">
    <source>
        <dbReference type="ARBA" id="ARBA00001962"/>
    </source>
</evidence>
<evidence type="ECO:0000256" key="6">
    <source>
        <dbReference type="ARBA" id="ARBA00023014"/>
    </source>
</evidence>
<dbReference type="InterPro" id="IPR015879">
    <property type="entry name" value="Ring_hydroxy_dOase_asu_C_dom"/>
</dbReference>
<dbReference type="Proteomes" id="UP000198703">
    <property type="component" value="Unassembled WGS sequence"/>
</dbReference>
<dbReference type="RefSeq" id="WP_093254957.1">
    <property type="nucleotide sequence ID" value="NZ_FNQM01000011.1"/>
</dbReference>
<comment type="cofactor">
    <cofactor evidence="1">
        <name>Fe cation</name>
        <dbReference type="ChEBI" id="CHEBI:24875"/>
    </cofactor>
</comment>
<dbReference type="PANTHER" id="PTHR43756:SF5">
    <property type="entry name" value="CHOLINE MONOOXYGENASE, CHLOROPLASTIC"/>
    <property type="match status" value="1"/>
</dbReference>
<evidence type="ECO:0000313" key="8">
    <source>
        <dbReference type="EMBL" id="SEA78061.1"/>
    </source>
</evidence>
<dbReference type="InterPro" id="IPR036922">
    <property type="entry name" value="Rieske_2Fe-2S_sf"/>
</dbReference>
<dbReference type="GO" id="GO:0016491">
    <property type="term" value="F:oxidoreductase activity"/>
    <property type="evidence" value="ECO:0007669"/>
    <property type="project" value="UniProtKB-KW"/>
</dbReference>
<proteinExistence type="predicted"/>
<dbReference type="CDD" id="cd03469">
    <property type="entry name" value="Rieske_RO_Alpha_N"/>
    <property type="match status" value="1"/>
</dbReference>
<sequence length="420" mass="46263">MLDASAPLASSISDLLRLRTPNHTLPAPLYTGQAAFDADMQAIFHGEWICVGVSGDAPEEGDVYVVDVGRTSVAIVRDDDMGLRAFHNVCRHRGARLLPAGRSTVGKLVCPYHQWTYELTGELIDAPHMGSAFDRATHNLKPVHLRAIEGLLFICLADAAPADIEEIAAILGPRLAPYGLADAKVAHETELVELGNWKLTMENNRECYHCAGNHPELSATFVSADFGYDPQALSAEDLAAAEAHNARFCATTEAWEAEGWPSRMVDRTRGFATMLRTQRLIMGSGGESQTPDGKIACTKLMGSMDRLDLGDTHAWMSNMWSHFMADHGLLFLVFPLSPDRTLVRTKWLVNRDAREGLDYQLDRLTAVWIATNAQDAHLVALAHQGALDAGYVPGPYSTFTETTLDDYITWYVERMQAHGW</sequence>
<protein>
    <submittedName>
        <fullName evidence="8">Rieske 2Fe-2S family protein</fullName>
    </submittedName>
</protein>
<reference evidence="8 9" key="1">
    <citation type="submission" date="2016-10" db="EMBL/GenBank/DDBJ databases">
        <authorList>
            <person name="de Groot N.N."/>
        </authorList>
    </citation>
    <scope>NUCLEOTIDE SEQUENCE [LARGE SCALE GENOMIC DNA]</scope>
    <source>
        <strain evidence="8 9">DSM 15345</strain>
    </source>
</reference>
<evidence type="ECO:0000256" key="5">
    <source>
        <dbReference type="ARBA" id="ARBA00023004"/>
    </source>
</evidence>
<evidence type="ECO:0000256" key="3">
    <source>
        <dbReference type="ARBA" id="ARBA00022723"/>
    </source>
</evidence>